<proteinExistence type="predicted"/>
<feature type="chain" id="PRO_5025469788" evidence="1">
    <location>
        <begin position="26"/>
        <end position="121"/>
    </location>
</feature>
<keyword evidence="1" id="KW-0732">Signal</keyword>
<gene>
    <name evidence="2" type="ORF">GAO09_17810</name>
</gene>
<evidence type="ECO:0000313" key="2">
    <source>
        <dbReference type="EMBL" id="MQY47895.1"/>
    </source>
</evidence>
<keyword evidence="3" id="KW-1185">Reference proteome</keyword>
<sequence>MMAKSFCRGMTAALLFVCAAPVANAVDHSLGSGNGALGNNISTYSQGSIEQVDSYDIGRTYASLIVLGFELNDGELTENPTTVLAPKAKIIDVDATAYDEAFAPRNGCVMESGVCVIRGDR</sequence>
<evidence type="ECO:0000313" key="3">
    <source>
        <dbReference type="Proteomes" id="UP000435138"/>
    </source>
</evidence>
<dbReference type="EMBL" id="WIXI01000046">
    <property type="protein sequence ID" value="MQY47895.1"/>
    <property type="molecule type" value="Genomic_DNA"/>
</dbReference>
<dbReference type="AlphaFoldDB" id="A0A6A8A9D7"/>
<dbReference type="RefSeq" id="WP_153355454.1">
    <property type="nucleotide sequence ID" value="NZ_JAYKOO010000009.1"/>
</dbReference>
<reference evidence="2 3" key="1">
    <citation type="submission" date="2019-11" db="EMBL/GenBank/DDBJ databases">
        <title>Genome analysis of Rhizobacterium cereale a novel genus and species isolated from maize roots in North Spain.</title>
        <authorList>
            <person name="Menendez E."/>
            <person name="Flores-Felix J.D."/>
            <person name="Ramirez-Bahena M.-H."/>
            <person name="Igual J.M."/>
            <person name="Garcia-Fraile P."/>
            <person name="Peix A."/>
            <person name="Velazquez E."/>
        </authorList>
    </citation>
    <scope>NUCLEOTIDE SEQUENCE [LARGE SCALE GENOMIC DNA]</scope>
    <source>
        <strain evidence="2 3">RZME27</strain>
    </source>
</reference>
<feature type="signal peptide" evidence="1">
    <location>
        <begin position="1"/>
        <end position="25"/>
    </location>
</feature>
<accession>A0A6A8A9D7</accession>
<protein>
    <submittedName>
        <fullName evidence="2">Uncharacterized protein</fullName>
    </submittedName>
</protein>
<organism evidence="2 3">
    <name type="scientific">Endobacterium cereale</name>
    <dbReference type="NCBI Taxonomy" id="2663029"/>
    <lineage>
        <taxon>Bacteria</taxon>
        <taxon>Pseudomonadati</taxon>
        <taxon>Pseudomonadota</taxon>
        <taxon>Alphaproteobacteria</taxon>
        <taxon>Hyphomicrobiales</taxon>
        <taxon>Rhizobiaceae</taxon>
        <taxon>Endobacterium</taxon>
    </lineage>
</organism>
<evidence type="ECO:0000256" key="1">
    <source>
        <dbReference type="SAM" id="SignalP"/>
    </source>
</evidence>
<name>A0A6A8A9D7_9HYPH</name>
<dbReference type="Proteomes" id="UP000435138">
    <property type="component" value="Unassembled WGS sequence"/>
</dbReference>
<comment type="caution">
    <text evidence="2">The sequence shown here is derived from an EMBL/GenBank/DDBJ whole genome shotgun (WGS) entry which is preliminary data.</text>
</comment>